<organism evidence="4 5">
    <name type="scientific">Algoriphagus ornithinivorans</name>
    <dbReference type="NCBI Taxonomy" id="226506"/>
    <lineage>
        <taxon>Bacteria</taxon>
        <taxon>Pseudomonadati</taxon>
        <taxon>Bacteroidota</taxon>
        <taxon>Cytophagia</taxon>
        <taxon>Cytophagales</taxon>
        <taxon>Cyclobacteriaceae</taxon>
        <taxon>Algoriphagus</taxon>
    </lineage>
</organism>
<keyword evidence="4" id="KW-0687">Ribonucleoprotein</keyword>
<dbReference type="GO" id="GO:0016747">
    <property type="term" value="F:acyltransferase activity, transferring groups other than amino-acyl groups"/>
    <property type="evidence" value="ECO:0007669"/>
    <property type="project" value="InterPro"/>
</dbReference>
<dbReference type="InterPro" id="IPR050680">
    <property type="entry name" value="YpeA/RimI_acetyltransf"/>
</dbReference>
<dbReference type="Gene3D" id="3.40.630.30">
    <property type="match status" value="1"/>
</dbReference>
<sequence length="176" mass="20416">MPTDKIDLTITALKKEELPELVEMARKAFIEAFTEGNKPENVRTYLNEAFAYSQITKEFEEPASHFYVAKLEGTIIGYTKLNEVPAQTDIHDPESLEIARLYVLEEYLGKGIGKKLLDFGIKFGKEKGKKYLWLGVWEHNARAIRFYEKNGLRIFADHPFPFGDEIQTDYLMRIDF</sequence>
<feature type="domain" description="N-acetyltransferase" evidence="3">
    <location>
        <begin position="8"/>
        <end position="176"/>
    </location>
</feature>
<dbReference type="STRING" id="226506.SAMN04488519_110107"/>
<dbReference type="Pfam" id="PF00583">
    <property type="entry name" value="Acetyltransf_1"/>
    <property type="match status" value="1"/>
</dbReference>
<evidence type="ECO:0000259" key="3">
    <source>
        <dbReference type="PROSITE" id="PS51186"/>
    </source>
</evidence>
<reference evidence="5" key="1">
    <citation type="submission" date="2016-10" db="EMBL/GenBank/DDBJ databases">
        <authorList>
            <person name="Varghese N."/>
            <person name="Submissions S."/>
        </authorList>
    </citation>
    <scope>NUCLEOTIDE SEQUENCE [LARGE SCALE GENOMIC DNA]</scope>
    <source>
        <strain evidence="5">DSM 15282</strain>
    </source>
</reference>
<dbReference type="PROSITE" id="PS51186">
    <property type="entry name" value="GNAT"/>
    <property type="match status" value="1"/>
</dbReference>
<dbReference type="Proteomes" id="UP000199564">
    <property type="component" value="Unassembled WGS sequence"/>
</dbReference>
<evidence type="ECO:0000256" key="1">
    <source>
        <dbReference type="ARBA" id="ARBA00022679"/>
    </source>
</evidence>
<dbReference type="CDD" id="cd04301">
    <property type="entry name" value="NAT_SF"/>
    <property type="match status" value="1"/>
</dbReference>
<protein>
    <submittedName>
        <fullName evidence="4">Ribosomal protein S18 acetylase RimI</fullName>
    </submittedName>
</protein>
<keyword evidence="5" id="KW-1185">Reference proteome</keyword>
<evidence type="ECO:0000313" key="4">
    <source>
        <dbReference type="EMBL" id="SFO65253.1"/>
    </source>
</evidence>
<proteinExistence type="predicted"/>
<accession>A0A1I5IXX8</accession>
<evidence type="ECO:0000256" key="2">
    <source>
        <dbReference type="ARBA" id="ARBA00023315"/>
    </source>
</evidence>
<dbReference type="PANTHER" id="PTHR43420">
    <property type="entry name" value="ACETYLTRANSFERASE"/>
    <property type="match status" value="1"/>
</dbReference>
<dbReference type="EMBL" id="FOVW01000010">
    <property type="protein sequence ID" value="SFO65253.1"/>
    <property type="molecule type" value="Genomic_DNA"/>
</dbReference>
<dbReference type="AlphaFoldDB" id="A0A1I5IXX8"/>
<dbReference type="GO" id="GO:0005840">
    <property type="term" value="C:ribosome"/>
    <property type="evidence" value="ECO:0007669"/>
    <property type="project" value="UniProtKB-KW"/>
</dbReference>
<evidence type="ECO:0000313" key="5">
    <source>
        <dbReference type="Proteomes" id="UP000199564"/>
    </source>
</evidence>
<keyword evidence="2" id="KW-0012">Acyltransferase</keyword>
<dbReference type="InterPro" id="IPR000182">
    <property type="entry name" value="GNAT_dom"/>
</dbReference>
<keyword evidence="4" id="KW-0689">Ribosomal protein</keyword>
<gene>
    <name evidence="4" type="ORF">SAMN04488519_110107</name>
</gene>
<dbReference type="InterPro" id="IPR016181">
    <property type="entry name" value="Acyl_CoA_acyltransferase"/>
</dbReference>
<name>A0A1I5IXX8_9BACT</name>
<dbReference type="SUPFAM" id="SSF55729">
    <property type="entry name" value="Acyl-CoA N-acyltransferases (Nat)"/>
    <property type="match status" value="1"/>
</dbReference>
<dbReference type="RefSeq" id="WP_091655223.1">
    <property type="nucleotide sequence ID" value="NZ_FOVW01000010.1"/>
</dbReference>
<keyword evidence="1" id="KW-0808">Transferase</keyword>